<comment type="caution">
    <text evidence="1">The sequence shown here is derived from an EMBL/GenBank/DDBJ whole genome shotgun (WGS) entry which is preliminary data.</text>
</comment>
<keyword evidence="2" id="KW-1185">Reference proteome</keyword>
<accession>A0A368GEE9</accession>
<protein>
    <submittedName>
        <fullName evidence="1">Uncharacterized protein</fullName>
    </submittedName>
</protein>
<dbReference type="Proteomes" id="UP000252519">
    <property type="component" value="Unassembled WGS sequence"/>
</dbReference>
<evidence type="ECO:0000313" key="1">
    <source>
        <dbReference type="EMBL" id="RCN42028.1"/>
    </source>
</evidence>
<dbReference type="AlphaFoldDB" id="A0A368GEE9"/>
<dbReference type="EMBL" id="JOJR01000213">
    <property type="protein sequence ID" value="RCN42028.1"/>
    <property type="molecule type" value="Genomic_DNA"/>
</dbReference>
<name>A0A368GEE9_ANCCA</name>
<gene>
    <name evidence="1" type="ORF">ANCCAN_12019</name>
</gene>
<organism evidence="1 2">
    <name type="scientific">Ancylostoma caninum</name>
    <name type="common">Dog hookworm</name>
    <dbReference type="NCBI Taxonomy" id="29170"/>
    <lineage>
        <taxon>Eukaryota</taxon>
        <taxon>Metazoa</taxon>
        <taxon>Ecdysozoa</taxon>
        <taxon>Nematoda</taxon>
        <taxon>Chromadorea</taxon>
        <taxon>Rhabditida</taxon>
        <taxon>Rhabditina</taxon>
        <taxon>Rhabditomorpha</taxon>
        <taxon>Strongyloidea</taxon>
        <taxon>Ancylostomatidae</taxon>
        <taxon>Ancylostomatinae</taxon>
        <taxon>Ancylostoma</taxon>
    </lineage>
</organism>
<proteinExistence type="predicted"/>
<evidence type="ECO:0000313" key="2">
    <source>
        <dbReference type="Proteomes" id="UP000252519"/>
    </source>
</evidence>
<reference evidence="1 2" key="1">
    <citation type="submission" date="2014-10" db="EMBL/GenBank/DDBJ databases">
        <title>Draft genome of the hookworm Ancylostoma caninum.</title>
        <authorList>
            <person name="Mitreva M."/>
        </authorList>
    </citation>
    <scope>NUCLEOTIDE SEQUENCE [LARGE SCALE GENOMIC DNA]</scope>
    <source>
        <strain evidence="1 2">Baltimore</strain>
    </source>
</reference>
<sequence>MTMACPCLLRKDCITALKREVRKFESVSTACLLRELNKEDNSTEQEIEGNITTSGIRAPQTVGVSTAVTMSADEFDQEVAYKELL</sequence>